<feature type="region of interest" description="Disordered" evidence="1">
    <location>
        <begin position="137"/>
        <end position="165"/>
    </location>
</feature>
<sequence>MAENNKEDDDGVTIAARSMITRLQGDFEGKTSCRDCLRSKTLPCSIVVEVADDATIFASLLLLLSERQHQQQQQQQAQDNDASTAAINNDPAQHSFQQAVSLPSAAEVNKMMGSLLQAWTDGICEFVREWKNNKTCTGNNNDDTIMDDEDDANDDDDDDDPLTADATRNLRCGPVFCYAFSSLLRMNEYVQMRGALLVPLWKSLCDLAETLLMPPLTEDNNDENEDEDENEDNESNDEWRKLLPPNLLGDAIGILGAFLREGKGRLEAVAVQRYLVQERSPIETLNASSHNIDGNIAFQGKLVGFMVARMAHLMRVYFSIRCTSSTQSNEVNGQQGKSLDDPLTNDVWRSLLGLRGMATALQLLVEVSRSTESPLSMKVKDAEIGKNLSLLKVYCEIAAKAGKCVTGIVLNSNRNKNQCRQQQQQKEQHYRMQILVPALDSLLQSDMLAVDEDYKNRHDYQENHNPDVVQLRELGRALGKVSILHQILETANSTCPIPGNIESLLGMIENLHSSSVPQCLSACVITVRCSDTKKAGPNTSTMIPSTIILKSLQIMARSLREIESSSEFMTSSKQGSFYRLLVRWLAGADPDTGKQNPLSLDLILSLLQTHIVGNGTDYGRSKQNDVTKLLSHLTKLLMDARTATLLRRNIAALLVRLQSSSTVNSDASALDLTKQLIEREFVTWVSRTATDRQSKKRKRKRNGLRSSVGELKEQDLLVISQVLSGQGMSKNFSVDAFPPVLRKEIVRLSSDCTDSSIKNGKALLALVDQNTLLFAWLERCMLGLSLQDFRRMTGLDLFLDIIQPALSIISDIKFHPNDSVELVKKKVTLYSAAMRLSTTAARLFGDDGKLPIEKICLLIQNSASSKAWHKKENRSLVVKYHSILKFEVLSLLAVVGKAIPNVCPERALRGIRRAFVGFLSSNNWAIASLGISSIISFGSDLNETHQQILPLCLPKASMGLFQARASGKVWRGTDSDGKPNIAEEDIFDVAHRMAEDQLNGYYSSEKKFVTTILPSTTTSTITPGSYILEMPTQGNRTAMVIFPPGPDSLEDIRYMIGGMGGQQFPTKILKRAISRPGGGFKILLQS</sequence>
<keyword evidence="3" id="KW-1185">Reference proteome</keyword>
<gene>
    <name evidence="2" type="ORF">FRACYDRAFT_237999</name>
</gene>
<proteinExistence type="predicted"/>
<dbReference type="InParanoid" id="A0A1E7FHD3"/>
<organism evidence="2 3">
    <name type="scientific">Fragilariopsis cylindrus CCMP1102</name>
    <dbReference type="NCBI Taxonomy" id="635003"/>
    <lineage>
        <taxon>Eukaryota</taxon>
        <taxon>Sar</taxon>
        <taxon>Stramenopiles</taxon>
        <taxon>Ochrophyta</taxon>
        <taxon>Bacillariophyta</taxon>
        <taxon>Bacillariophyceae</taxon>
        <taxon>Bacillariophycidae</taxon>
        <taxon>Bacillariales</taxon>
        <taxon>Bacillariaceae</taxon>
        <taxon>Fragilariopsis</taxon>
    </lineage>
</organism>
<dbReference type="KEGG" id="fcy:FRACYDRAFT_237999"/>
<feature type="compositionally biased region" description="Acidic residues" evidence="1">
    <location>
        <begin position="144"/>
        <end position="162"/>
    </location>
</feature>
<dbReference type="EMBL" id="KV784357">
    <property type="protein sequence ID" value="OEU17578.1"/>
    <property type="molecule type" value="Genomic_DNA"/>
</dbReference>
<evidence type="ECO:0000256" key="1">
    <source>
        <dbReference type="SAM" id="MobiDB-lite"/>
    </source>
</evidence>
<dbReference type="Proteomes" id="UP000095751">
    <property type="component" value="Unassembled WGS sequence"/>
</dbReference>
<accession>A0A1E7FHD3</accession>
<feature type="compositionally biased region" description="Acidic residues" evidence="1">
    <location>
        <begin position="219"/>
        <end position="236"/>
    </location>
</feature>
<protein>
    <submittedName>
        <fullName evidence="2">Uncharacterized protein</fullName>
    </submittedName>
</protein>
<name>A0A1E7FHD3_9STRA</name>
<evidence type="ECO:0000313" key="3">
    <source>
        <dbReference type="Proteomes" id="UP000095751"/>
    </source>
</evidence>
<evidence type="ECO:0000313" key="2">
    <source>
        <dbReference type="EMBL" id="OEU17578.1"/>
    </source>
</evidence>
<feature type="region of interest" description="Disordered" evidence="1">
    <location>
        <begin position="215"/>
        <end position="239"/>
    </location>
</feature>
<dbReference type="AlphaFoldDB" id="A0A1E7FHD3"/>
<reference evidence="2 3" key="1">
    <citation type="submission" date="2016-09" db="EMBL/GenBank/DDBJ databases">
        <title>Extensive genetic diversity and differential bi-allelic expression allows diatom success in the polar Southern Ocean.</title>
        <authorList>
            <consortium name="DOE Joint Genome Institute"/>
            <person name="Mock T."/>
            <person name="Otillar R.P."/>
            <person name="Strauss J."/>
            <person name="Dupont C."/>
            <person name="Frickenhaus S."/>
            <person name="Maumus F."/>
            <person name="Mcmullan M."/>
            <person name="Sanges R."/>
            <person name="Schmutz J."/>
            <person name="Toseland A."/>
            <person name="Valas R."/>
            <person name="Veluchamy A."/>
            <person name="Ward B.J."/>
            <person name="Allen A."/>
            <person name="Barry K."/>
            <person name="Falciatore A."/>
            <person name="Ferrante M."/>
            <person name="Fortunato A.E."/>
            <person name="Gloeckner G."/>
            <person name="Gruber A."/>
            <person name="Hipkin R."/>
            <person name="Janech M."/>
            <person name="Kroth P."/>
            <person name="Leese F."/>
            <person name="Lindquist E."/>
            <person name="Lyon B.R."/>
            <person name="Martin J."/>
            <person name="Mayer C."/>
            <person name="Parker M."/>
            <person name="Quesneville H."/>
            <person name="Raymond J."/>
            <person name="Uhlig C."/>
            <person name="Valentin K.U."/>
            <person name="Worden A.Z."/>
            <person name="Armbrust E.V."/>
            <person name="Bowler C."/>
            <person name="Green B."/>
            <person name="Moulton V."/>
            <person name="Van Oosterhout C."/>
            <person name="Grigoriev I."/>
        </authorList>
    </citation>
    <scope>NUCLEOTIDE SEQUENCE [LARGE SCALE GENOMIC DNA]</scope>
    <source>
        <strain evidence="2 3">CCMP1102</strain>
    </source>
</reference>
<dbReference type="OrthoDB" id="47289at2759"/>